<dbReference type="Gramene" id="CDP13295">
    <property type="protein sequence ID" value="CDP13295"/>
    <property type="gene ID" value="GSCOC_T00038186001"/>
</dbReference>
<dbReference type="EMBL" id="HG739158">
    <property type="protein sequence ID" value="CDP13295.1"/>
    <property type="molecule type" value="Genomic_DNA"/>
</dbReference>
<feature type="compositionally biased region" description="Basic and acidic residues" evidence="1">
    <location>
        <begin position="25"/>
        <end position="36"/>
    </location>
</feature>
<dbReference type="OMA" id="GFKWMKE"/>
<feature type="region of interest" description="Disordered" evidence="1">
    <location>
        <begin position="1"/>
        <end position="40"/>
    </location>
</feature>
<accession>A0A068UXP5</accession>
<dbReference type="InParanoid" id="A0A068UXP5"/>
<dbReference type="Proteomes" id="UP000295252">
    <property type="component" value="Chromosome III"/>
</dbReference>
<gene>
    <name evidence="2" type="ORF">GSCOC_T00038186001</name>
</gene>
<proteinExistence type="predicted"/>
<evidence type="ECO:0000313" key="3">
    <source>
        <dbReference type="Proteomes" id="UP000295252"/>
    </source>
</evidence>
<evidence type="ECO:0000256" key="1">
    <source>
        <dbReference type="SAM" id="MobiDB-lite"/>
    </source>
</evidence>
<dbReference type="AlphaFoldDB" id="A0A068UXP5"/>
<keyword evidence="3" id="KW-1185">Reference proteome</keyword>
<name>A0A068UXP5_COFCA</name>
<protein>
    <submittedName>
        <fullName evidence="2">Uncharacterized protein</fullName>
    </submittedName>
</protein>
<sequence length="60" mass="6771">MDVYKSEGLSWADQWDPEPLPPASDNDKKKGKDGSNKNKLGKKILTLSWIKNLGKKSQKQ</sequence>
<evidence type="ECO:0000313" key="2">
    <source>
        <dbReference type="EMBL" id="CDP13295.1"/>
    </source>
</evidence>
<organism evidence="2 3">
    <name type="scientific">Coffea canephora</name>
    <name type="common">Robusta coffee</name>
    <dbReference type="NCBI Taxonomy" id="49390"/>
    <lineage>
        <taxon>Eukaryota</taxon>
        <taxon>Viridiplantae</taxon>
        <taxon>Streptophyta</taxon>
        <taxon>Embryophyta</taxon>
        <taxon>Tracheophyta</taxon>
        <taxon>Spermatophyta</taxon>
        <taxon>Magnoliopsida</taxon>
        <taxon>eudicotyledons</taxon>
        <taxon>Gunneridae</taxon>
        <taxon>Pentapetalae</taxon>
        <taxon>asterids</taxon>
        <taxon>lamiids</taxon>
        <taxon>Gentianales</taxon>
        <taxon>Rubiaceae</taxon>
        <taxon>Ixoroideae</taxon>
        <taxon>Gardenieae complex</taxon>
        <taxon>Bertiereae - Coffeeae clade</taxon>
        <taxon>Coffeeae</taxon>
        <taxon>Coffea</taxon>
    </lineage>
</organism>
<reference evidence="3" key="1">
    <citation type="journal article" date="2014" name="Science">
        <title>The coffee genome provides insight into the convergent evolution of caffeine biosynthesis.</title>
        <authorList>
            <person name="Denoeud F."/>
            <person name="Carretero-Paulet L."/>
            <person name="Dereeper A."/>
            <person name="Droc G."/>
            <person name="Guyot R."/>
            <person name="Pietrella M."/>
            <person name="Zheng C."/>
            <person name="Alberti A."/>
            <person name="Anthony F."/>
            <person name="Aprea G."/>
            <person name="Aury J.M."/>
            <person name="Bento P."/>
            <person name="Bernard M."/>
            <person name="Bocs S."/>
            <person name="Campa C."/>
            <person name="Cenci A."/>
            <person name="Combes M.C."/>
            <person name="Crouzillat D."/>
            <person name="Da Silva C."/>
            <person name="Daddiego L."/>
            <person name="De Bellis F."/>
            <person name="Dussert S."/>
            <person name="Garsmeur O."/>
            <person name="Gayraud T."/>
            <person name="Guignon V."/>
            <person name="Jahn K."/>
            <person name="Jamilloux V."/>
            <person name="Joet T."/>
            <person name="Labadie K."/>
            <person name="Lan T."/>
            <person name="Leclercq J."/>
            <person name="Lepelley M."/>
            <person name="Leroy T."/>
            <person name="Li L.T."/>
            <person name="Librado P."/>
            <person name="Lopez L."/>
            <person name="Munoz A."/>
            <person name="Noel B."/>
            <person name="Pallavicini A."/>
            <person name="Perrotta G."/>
            <person name="Poncet V."/>
            <person name="Pot D."/>
            <person name="Priyono X."/>
            <person name="Rigoreau M."/>
            <person name="Rouard M."/>
            <person name="Rozas J."/>
            <person name="Tranchant-Dubreuil C."/>
            <person name="VanBuren R."/>
            <person name="Zhang Q."/>
            <person name="Andrade A.C."/>
            <person name="Argout X."/>
            <person name="Bertrand B."/>
            <person name="de Kochko A."/>
            <person name="Graziosi G."/>
            <person name="Henry R.J."/>
            <person name="Jayarama X."/>
            <person name="Ming R."/>
            <person name="Nagai C."/>
            <person name="Rounsley S."/>
            <person name="Sankoff D."/>
            <person name="Giuliano G."/>
            <person name="Albert V.A."/>
            <person name="Wincker P."/>
            <person name="Lashermes P."/>
        </authorList>
    </citation>
    <scope>NUCLEOTIDE SEQUENCE [LARGE SCALE GENOMIC DNA]</scope>
    <source>
        <strain evidence="3">cv. DH200-94</strain>
    </source>
</reference>